<comment type="caution">
    <text evidence="2">The sequence shown here is derived from an EMBL/GenBank/DDBJ whole genome shotgun (WGS) entry which is preliminary data.</text>
</comment>
<dbReference type="Pfam" id="PF04351">
    <property type="entry name" value="PilP"/>
    <property type="match status" value="1"/>
</dbReference>
<proteinExistence type="predicted"/>
<reference evidence="2" key="1">
    <citation type="journal article" date="2010" name="Int. J. Syst. Evol. Microbiol.">
        <title>Porticoccus litoralis gen. nov., sp. nov., a gammaproteobacterium isolated from the Yellow Sea.</title>
        <authorList>
            <person name="Oh H.M."/>
            <person name="Kim H."/>
            <person name="Kim K.M."/>
            <person name="Min G.S."/>
            <person name="Cho J.C."/>
        </authorList>
    </citation>
    <scope>NUCLEOTIDE SEQUENCE</scope>
    <source>
        <strain evidence="2">DSM 25064</strain>
    </source>
</reference>
<protein>
    <submittedName>
        <fullName evidence="2">Pilus assembly protein PilP</fullName>
    </submittedName>
</protein>
<evidence type="ECO:0000313" key="2">
    <source>
        <dbReference type="EMBL" id="MDP1520358.1"/>
    </source>
</evidence>
<feature type="chain" id="PRO_5043420609" evidence="1">
    <location>
        <begin position="18"/>
        <end position="178"/>
    </location>
</feature>
<reference evidence="2" key="2">
    <citation type="submission" date="2023-08" db="EMBL/GenBank/DDBJ databases">
        <authorList>
            <person name="Luo J."/>
        </authorList>
    </citation>
    <scope>NUCLEOTIDE SEQUENCE</scope>
    <source>
        <strain evidence="2">DSM 25064</strain>
    </source>
</reference>
<evidence type="ECO:0000313" key="3">
    <source>
        <dbReference type="Proteomes" id="UP001178354"/>
    </source>
</evidence>
<dbReference type="Gene3D" id="2.30.30.830">
    <property type="match status" value="1"/>
</dbReference>
<keyword evidence="3" id="KW-1185">Reference proteome</keyword>
<dbReference type="RefSeq" id="WP_305169924.1">
    <property type="nucleotide sequence ID" value="NZ_JAUUUU010000002.1"/>
</dbReference>
<sequence length="178" mass="19681">MARLMGLFFVFVSCVLASGCAGDGEHKDLQQFMKEVKARPSGDIEPIPTFRSYKTFRYGAIAMRSPFDPPLLVADGEKLAGKNTVDAPNESRKKEYLESYNFAALSMVGILSQDGMIWSLINDGSGGIHRVTVGNYLGKNHGRIKTITESKVEVVEIVPDGKGNWVERPRTLALREKE</sequence>
<organism evidence="2 3">
    <name type="scientific">Porticoccus litoralis</name>
    <dbReference type="NCBI Taxonomy" id="434086"/>
    <lineage>
        <taxon>Bacteria</taxon>
        <taxon>Pseudomonadati</taxon>
        <taxon>Pseudomonadota</taxon>
        <taxon>Gammaproteobacteria</taxon>
        <taxon>Cellvibrionales</taxon>
        <taxon>Porticoccaceae</taxon>
        <taxon>Porticoccus</taxon>
    </lineage>
</organism>
<name>A0AAW8B394_9GAMM</name>
<dbReference type="PROSITE" id="PS51257">
    <property type="entry name" value="PROKAR_LIPOPROTEIN"/>
    <property type="match status" value="1"/>
</dbReference>
<keyword evidence="1" id="KW-0732">Signal</keyword>
<evidence type="ECO:0000256" key="1">
    <source>
        <dbReference type="SAM" id="SignalP"/>
    </source>
</evidence>
<dbReference type="PIRSF" id="PIRSF016481">
    <property type="entry name" value="Pilus_assembly_PilP"/>
    <property type="match status" value="1"/>
</dbReference>
<accession>A0AAW8B394</accession>
<feature type="signal peptide" evidence="1">
    <location>
        <begin position="1"/>
        <end position="17"/>
    </location>
</feature>
<dbReference type="EMBL" id="JAUUUU010000002">
    <property type="protein sequence ID" value="MDP1520358.1"/>
    <property type="molecule type" value="Genomic_DNA"/>
</dbReference>
<dbReference type="InterPro" id="IPR007446">
    <property type="entry name" value="PilP"/>
</dbReference>
<dbReference type="AlphaFoldDB" id="A0AAW8B394"/>
<gene>
    <name evidence="2" type="ORF">Q8A57_05180</name>
</gene>
<dbReference type="Proteomes" id="UP001178354">
    <property type="component" value="Unassembled WGS sequence"/>
</dbReference>